<dbReference type="Proteomes" id="UP000594836">
    <property type="component" value="Chromosome"/>
</dbReference>
<evidence type="ECO:0000259" key="2">
    <source>
        <dbReference type="Pfam" id="PF02371"/>
    </source>
</evidence>
<feature type="compositionally biased region" description="Low complexity" evidence="1">
    <location>
        <begin position="50"/>
        <end position="61"/>
    </location>
</feature>
<protein>
    <submittedName>
        <fullName evidence="3">Transposase</fullName>
    </submittedName>
</protein>
<name>A0A7T3AA63_SPHPI</name>
<evidence type="ECO:0000313" key="3">
    <source>
        <dbReference type="EMBL" id="QPT09008.1"/>
    </source>
</evidence>
<evidence type="ECO:0000313" key="4">
    <source>
        <dbReference type="Proteomes" id="UP000594836"/>
    </source>
</evidence>
<accession>A0A7T3AA63</accession>
<feature type="domain" description="Transposase IS116/IS110/IS902 C-terminal" evidence="2">
    <location>
        <begin position="2"/>
        <end position="45"/>
    </location>
</feature>
<dbReference type="AlphaFoldDB" id="A0A7T3AA63"/>
<dbReference type="GO" id="GO:0004803">
    <property type="term" value="F:transposase activity"/>
    <property type="evidence" value="ECO:0007669"/>
    <property type="project" value="InterPro"/>
</dbReference>
<dbReference type="InterPro" id="IPR003346">
    <property type="entry name" value="Transposase_20"/>
</dbReference>
<dbReference type="GO" id="GO:0003677">
    <property type="term" value="F:DNA binding"/>
    <property type="evidence" value="ECO:0007669"/>
    <property type="project" value="InterPro"/>
</dbReference>
<proteinExistence type="predicted"/>
<dbReference type="GO" id="GO:0006313">
    <property type="term" value="P:DNA transposition"/>
    <property type="evidence" value="ECO:0007669"/>
    <property type="project" value="InterPro"/>
</dbReference>
<reference evidence="3 4" key="1">
    <citation type="submission" date="2020-12" db="EMBL/GenBank/DDBJ databases">
        <title>FDA dAtabase for Regulatory Grade micrObial Sequences (FDA-ARGOS): Supporting development and validation of Infectious Disease Dx tests.</title>
        <authorList>
            <person name="Sproer C."/>
            <person name="Gronow S."/>
            <person name="Severitt S."/>
            <person name="Schroder I."/>
            <person name="Tallon L."/>
            <person name="Sadzewicz L."/>
            <person name="Zhao X."/>
            <person name="Boylan J."/>
            <person name="Ott S."/>
            <person name="Bowen H."/>
            <person name="Vavikolanu K."/>
            <person name="Mehta A."/>
            <person name="Aluvathingal J."/>
            <person name="Nadendla S."/>
            <person name="Lowell S."/>
            <person name="Myers T."/>
            <person name="Yan Y."/>
            <person name="Sichtig H."/>
        </authorList>
    </citation>
    <scope>NUCLEOTIDE SEQUENCE [LARGE SCALE GENOMIC DNA]</scope>
    <source>
        <strain evidence="3 4">FDAARGOS_881</strain>
    </source>
</reference>
<organism evidence="3 4">
    <name type="scientific">Sphingomonas paucimobilis</name>
    <name type="common">Pseudomonas paucimobilis</name>
    <dbReference type="NCBI Taxonomy" id="13689"/>
    <lineage>
        <taxon>Bacteria</taxon>
        <taxon>Pseudomonadati</taxon>
        <taxon>Pseudomonadota</taxon>
        <taxon>Alphaproteobacteria</taxon>
        <taxon>Sphingomonadales</taxon>
        <taxon>Sphingomonadaceae</taxon>
        <taxon>Sphingomonas</taxon>
    </lineage>
</organism>
<dbReference type="EMBL" id="CP065713">
    <property type="protein sequence ID" value="QPT09008.1"/>
    <property type="molecule type" value="Genomic_DNA"/>
</dbReference>
<gene>
    <name evidence="3" type="ORF">I6G38_01345</name>
</gene>
<dbReference type="Pfam" id="PF02371">
    <property type="entry name" value="Transposase_20"/>
    <property type="match status" value="1"/>
</dbReference>
<sequence>MAAFTAAVDEAGRFKRSRTAEAYFALAPRPHQSGELDGRGGSPNRAAVPSASSSTRLRTRS</sequence>
<feature type="region of interest" description="Disordered" evidence="1">
    <location>
        <begin position="25"/>
        <end position="61"/>
    </location>
</feature>
<evidence type="ECO:0000256" key="1">
    <source>
        <dbReference type="SAM" id="MobiDB-lite"/>
    </source>
</evidence>